<protein>
    <submittedName>
        <fullName evidence="1">Uncharacterized protein</fullName>
    </submittedName>
</protein>
<proteinExistence type="predicted"/>
<gene>
    <name evidence="1" type="ORF">RIF29_38068</name>
</gene>
<organism evidence="1 2">
    <name type="scientific">Crotalaria pallida</name>
    <name type="common">Smooth rattlebox</name>
    <name type="synonym">Crotalaria striata</name>
    <dbReference type="NCBI Taxonomy" id="3830"/>
    <lineage>
        <taxon>Eukaryota</taxon>
        <taxon>Viridiplantae</taxon>
        <taxon>Streptophyta</taxon>
        <taxon>Embryophyta</taxon>
        <taxon>Tracheophyta</taxon>
        <taxon>Spermatophyta</taxon>
        <taxon>Magnoliopsida</taxon>
        <taxon>eudicotyledons</taxon>
        <taxon>Gunneridae</taxon>
        <taxon>Pentapetalae</taxon>
        <taxon>rosids</taxon>
        <taxon>fabids</taxon>
        <taxon>Fabales</taxon>
        <taxon>Fabaceae</taxon>
        <taxon>Papilionoideae</taxon>
        <taxon>50 kb inversion clade</taxon>
        <taxon>genistoids sensu lato</taxon>
        <taxon>core genistoids</taxon>
        <taxon>Crotalarieae</taxon>
        <taxon>Crotalaria</taxon>
    </lineage>
</organism>
<comment type="caution">
    <text evidence="1">The sequence shown here is derived from an EMBL/GenBank/DDBJ whole genome shotgun (WGS) entry which is preliminary data.</text>
</comment>
<keyword evidence="2" id="KW-1185">Reference proteome</keyword>
<dbReference type="EMBL" id="JAYWIO010000008">
    <property type="protein sequence ID" value="KAK7243275.1"/>
    <property type="molecule type" value="Genomic_DNA"/>
</dbReference>
<evidence type="ECO:0000313" key="1">
    <source>
        <dbReference type="EMBL" id="KAK7243275.1"/>
    </source>
</evidence>
<dbReference type="AlphaFoldDB" id="A0AAN9DZA0"/>
<sequence length="122" mass="13975">MDVKMCTVLFGDRNDMDWEFLQSNARSVGVINICRKSKFEKKVVISRPGFIVVQGEWKVGMVPCCVVNVCSPCSLGERITQWQELMFVRNQLGASCETGDLDPLQLARRKKLLCDFWKLLRS</sequence>
<accession>A0AAN9DZA0</accession>
<name>A0AAN9DZA0_CROPI</name>
<reference evidence="1 2" key="1">
    <citation type="submission" date="2024-01" db="EMBL/GenBank/DDBJ databases">
        <title>The genomes of 5 underutilized Papilionoideae crops provide insights into root nodulation and disease resistanc.</title>
        <authorList>
            <person name="Yuan L."/>
        </authorList>
    </citation>
    <scope>NUCLEOTIDE SEQUENCE [LARGE SCALE GENOMIC DNA]</scope>
    <source>
        <strain evidence="1">ZHUSHIDOU_FW_LH</strain>
        <tissue evidence="1">Leaf</tissue>
    </source>
</reference>
<dbReference type="Proteomes" id="UP001372338">
    <property type="component" value="Unassembled WGS sequence"/>
</dbReference>
<evidence type="ECO:0000313" key="2">
    <source>
        <dbReference type="Proteomes" id="UP001372338"/>
    </source>
</evidence>